<dbReference type="InterPro" id="IPR029064">
    <property type="entry name" value="Ribosomal_eL30-like_sf"/>
</dbReference>
<dbReference type="InterPro" id="IPR040701">
    <property type="entry name" value="Bact_RF_family2"/>
</dbReference>
<feature type="compositionally biased region" description="Basic and acidic residues" evidence="1">
    <location>
        <begin position="144"/>
        <end position="160"/>
    </location>
</feature>
<dbReference type="InterPro" id="IPR042226">
    <property type="entry name" value="eFR1_2_sf"/>
</dbReference>
<sequence>MRLSPLNQIFERPGPIVTAYLEPGVADATSETSVDLRWRALAEQLVAEGADEPTVDAAGKAVNGQPPGRTAAEGMVVVAAGGEVLFTDSLHGPVGGDHASWAPLPHLAAYVRANADTRRYGVVVVDSSGADFVVRGAPTSGHGESGRGDEGHAQVRGEQRPLHKVRGAGLSNRRMQNAVEETADRNAKLVADNIVRLVESARLSSVLLVGAVEARSRVVHHLPHGVQDLVRTSDRAGSGDVSAEAESALDDAVAEIERLIQDNLVERLRGRMSAGTGVEGAADVLQALRQGAVDTLLLTEEDPGNGTAPEASRRKIAIGTGAAELASDAAELRRLFTAGGTADSDVSISEEALDEALIRAGAASDAVAEVVSAEAGLRDGVGALLRFAPAEQA</sequence>
<dbReference type="Pfam" id="PF18844">
    <property type="entry name" value="baeRF_family2"/>
    <property type="match status" value="1"/>
</dbReference>
<protein>
    <recommendedName>
        <fullName evidence="4">Peptide chain release factor 1 (ERF1)</fullName>
    </recommendedName>
</protein>
<dbReference type="Proteomes" id="UP000198983">
    <property type="component" value="Chromosome I"/>
</dbReference>
<accession>A0A1H1QD09</accession>
<dbReference type="STRING" id="117157.SAMN04489717_1969"/>
<organism evidence="2 3">
    <name type="scientific">Actinopolymorpha singaporensis</name>
    <dbReference type="NCBI Taxonomy" id="117157"/>
    <lineage>
        <taxon>Bacteria</taxon>
        <taxon>Bacillati</taxon>
        <taxon>Actinomycetota</taxon>
        <taxon>Actinomycetes</taxon>
        <taxon>Propionibacteriales</taxon>
        <taxon>Actinopolymorphaceae</taxon>
        <taxon>Actinopolymorpha</taxon>
    </lineage>
</organism>
<keyword evidence="3" id="KW-1185">Reference proteome</keyword>
<gene>
    <name evidence="2" type="ORF">SAMN04489717_1969</name>
</gene>
<evidence type="ECO:0008006" key="4">
    <source>
        <dbReference type="Google" id="ProtNLM"/>
    </source>
</evidence>
<dbReference type="Gene3D" id="3.30.420.60">
    <property type="entry name" value="eRF1 domain 2"/>
    <property type="match status" value="1"/>
</dbReference>
<dbReference type="RefSeq" id="WP_092652558.1">
    <property type="nucleotide sequence ID" value="NZ_LT629732.1"/>
</dbReference>
<dbReference type="OrthoDB" id="5179393at2"/>
<dbReference type="EMBL" id="LT629732">
    <property type="protein sequence ID" value="SDS21193.1"/>
    <property type="molecule type" value="Genomic_DNA"/>
</dbReference>
<dbReference type="AlphaFoldDB" id="A0A1H1QD09"/>
<dbReference type="Gene3D" id="3.30.1330.30">
    <property type="match status" value="1"/>
</dbReference>
<evidence type="ECO:0000313" key="2">
    <source>
        <dbReference type="EMBL" id="SDS21193.1"/>
    </source>
</evidence>
<feature type="region of interest" description="Disordered" evidence="1">
    <location>
        <begin position="135"/>
        <end position="160"/>
    </location>
</feature>
<proteinExistence type="predicted"/>
<evidence type="ECO:0000256" key="1">
    <source>
        <dbReference type="SAM" id="MobiDB-lite"/>
    </source>
</evidence>
<evidence type="ECO:0000313" key="3">
    <source>
        <dbReference type="Proteomes" id="UP000198983"/>
    </source>
</evidence>
<name>A0A1H1QD09_9ACTN</name>
<reference evidence="2 3" key="1">
    <citation type="submission" date="2016-10" db="EMBL/GenBank/DDBJ databases">
        <authorList>
            <person name="de Groot N.N."/>
        </authorList>
    </citation>
    <scope>NUCLEOTIDE SEQUENCE [LARGE SCALE GENOMIC DNA]</scope>
    <source>
        <strain evidence="2 3">DSM 22024</strain>
    </source>
</reference>